<comment type="function">
    <text evidence="1">DNA polymerase III is a complex, multichain enzyme responsible for most of the replicative synthesis in bacteria. The epsilon subunit contain the editing function and is a proofreading 3'-5' exonuclease.</text>
</comment>
<proteinExistence type="predicted"/>
<dbReference type="RefSeq" id="WP_090677000.1">
    <property type="nucleotide sequence ID" value="NZ_FNIT01000016.1"/>
</dbReference>
<dbReference type="STRING" id="1166073.SAMN05192530_1165"/>
<dbReference type="GO" id="GO:0045004">
    <property type="term" value="P:DNA replication proofreading"/>
    <property type="evidence" value="ECO:0007669"/>
    <property type="project" value="TreeGrafter"/>
</dbReference>
<dbReference type="CDD" id="cd06127">
    <property type="entry name" value="DEDDh"/>
    <property type="match status" value="1"/>
</dbReference>
<name>A0A1H0MYU0_9HYPH</name>
<accession>A0A1H0MYU0</accession>
<dbReference type="OrthoDB" id="7427781at2"/>
<feature type="domain" description="Exonuclease" evidence="4">
    <location>
        <begin position="100"/>
        <end position="262"/>
    </location>
</feature>
<dbReference type="Proteomes" id="UP000198793">
    <property type="component" value="Unassembled WGS sequence"/>
</dbReference>
<sequence>MTRHSPNQIDLFASAVAAPPCDEPPGSTVRPKRAKATPTRTLAGAPHLDGPPLVPALSNLEDMAGALEASGAYRVLRQVPSRPVKALRGGSLPPGMRLGVVLDTETTGLDWRRHEVIEIGMVAFLFDETGIGDTVDVFSALNQPDGLIPPEITELTGIIDEMVAGQRIEPGAVSRFAERADLVIAHNAKFDRPVVERFAQGFDELAWACSLSEIGWAQMGFEGTKLRYLVGQCGWFHAGHRAVDDCHALLAVLAAARRAGEATPFQRLLAASAKRRCRVWADGSPYERKDDLKARGYRWNDGSNGQIKSWWIEVDEDRHEQEVAFLRDEIYRGTGDEPYLQWLTAKERFRA</sequence>
<feature type="region of interest" description="Disordered" evidence="3">
    <location>
        <begin position="15"/>
        <end position="50"/>
    </location>
</feature>
<evidence type="ECO:0000256" key="3">
    <source>
        <dbReference type="SAM" id="MobiDB-lite"/>
    </source>
</evidence>
<evidence type="ECO:0000313" key="5">
    <source>
        <dbReference type="EMBL" id="SDO85280.1"/>
    </source>
</evidence>
<dbReference type="PANTHER" id="PTHR30231:SF37">
    <property type="entry name" value="EXODEOXYRIBONUCLEASE 10"/>
    <property type="match status" value="1"/>
</dbReference>
<dbReference type="InterPro" id="IPR013520">
    <property type="entry name" value="Ribonucl_H"/>
</dbReference>
<dbReference type="Pfam" id="PF00929">
    <property type="entry name" value="RNase_T"/>
    <property type="match status" value="1"/>
</dbReference>
<dbReference type="InterPro" id="IPR012337">
    <property type="entry name" value="RNaseH-like_sf"/>
</dbReference>
<dbReference type="AlphaFoldDB" id="A0A1H0MYU0"/>
<comment type="subunit">
    <text evidence="2">DNA polymerase III contains a core (composed of alpha, epsilon and theta chains) that associates with a tau subunit. This core dimerizes to form the POLIII' complex. PolIII' associates with the gamma complex (composed of gamma, delta, delta', psi and chi chains) and with the beta chain to form the complete DNA polymerase III complex.</text>
</comment>
<dbReference type="PANTHER" id="PTHR30231">
    <property type="entry name" value="DNA POLYMERASE III SUBUNIT EPSILON"/>
    <property type="match status" value="1"/>
</dbReference>
<organism evidence="5 6">
    <name type="scientific">Aureimonas jatrophae</name>
    <dbReference type="NCBI Taxonomy" id="1166073"/>
    <lineage>
        <taxon>Bacteria</taxon>
        <taxon>Pseudomonadati</taxon>
        <taxon>Pseudomonadota</taxon>
        <taxon>Alphaproteobacteria</taxon>
        <taxon>Hyphomicrobiales</taxon>
        <taxon>Aurantimonadaceae</taxon>
        <taxon>Aureimonas</taxon>
    </lineage>
</organism>
<protein>
    <submittedName>
        <fullName evidence="5">DNA polymerase-3 subunit epsilon</fullName>
    </submittedName>
</protein>
<reference evidence="5 6" key="1">
    <citation type="submission" date="2016-10" db="EMBL/GenBank/DDBJ databases">
        <authorList>
            <person name="de Groot N.N."/>
        </authorList>
    </citation>
    <scope>NUCLEOTIDE SEQUENCE [LARGE SCALE GENOMIC DNA]</scope>
    <source>
        <strain evidence="6">L7-484,KACC 16230,DSM 25025</strain>
    </source>
</reference>
<dbReference type="EMBL" id="FNIT01000016">
    <property type="protein sequence ID" value="SDO85280.1"/>
    <property type="molecule type" value="Genomic_DNA"/>
</dbReference>
<dbReference type="Gene3D" id="3.30.420.10">
    <property type="entry name" value="Ribonuclease H-like superfamily/Ribonuclease H"/>
    <property type="match status" value="1"/>
</dbReference>
<dbReference type="FunFam" id="3.30.420.10:FF:000045">
    <property type="entry name" value="3'-5' exonuclease DinG"/>
    <property type="match status" value="1"/>
</dbReference>
<gene>
    <name evidence="5" type="ORF">SAMN05192530_1165</name>
</gene>
<evidence type="ECO:0000259" key="4">
    <source>
        <dbReference type="SMART" id="SM00479"/>
    </source>
</evidence>
<dbReference type="SUPFAM" id="SSF53098">
    <property type="entry name" value="Ribonuclease H-like"/>
    <property type="match status" value="1"/>
</dbReference>
<dbReference type="GO" id="GO:0005829">
    <property type="term" value="C:cytosol"/>
    <property type="evidence" value="ECO:0007669"/>
    <property type="project" value="TreeGrafter"/>
</dbReference>
<dbReference type="SMART" id="SM00479">
    <property type="entry name" value="EXOIII"/>
    <property type="match status" value="1"/>
</dbReference>
<dbReference type="GO" id="GO:0003676">
    <property type="term" value="F:nucleic acid binding"/>
    <property type="evidence" value="ECO:0007669"/>
    <property type="project" value="InterPro"/>
</dbReference>
<dbReference type="GO" id="GO:0008408">
    <property type="term" value="F:3'-5' exonuclease activity"/>
    <property type="evidence" value="ECO:0007669"/>
    <property type="project" value="TreeGrafter"/>
</dbReference>
<evidence type="ECO:0000313" key="6">
    <source>
        <dbReference type="Proteomes" id="UP000198793"/>
    </source>
</evidence>
<dbReference type="InterPro" id="IPR036397">
    <property type="entry name" value="RNaseH_sf"/>
</dbReference>
<keyword evidence="6" id="KW-1185">Reference proteome</keyword>
<evidence type="ECO:0000256" key="1">
    <source>
        <dbReference type="ARBA" id="ARBA00025483"/>
    </source>
</evidence>
<dbReference type="NCBIfam" id="NF006615">
    <property type="entry name" value="PRK09182.1"/>
    <property type="match status" value="1"/>
</dbReference>
<evidence type="ECO:0000256" key="2">
    <source>
        <dbReference type="ARBA" id="ARBA00026073"/>
    </source>
</evidence>